<dbReference type="EMBL" id="FPAB01000015">
    <property type="protein sequence ID" value="SFT22559.1"/>
    <property type="molecule type" value="Genomic_DNA"/>
</dbReference>
<keyword evidence="1" id="KW-0812">Transmembrane</keyword>
<keyword evidence="1" id="KW-0472">Membrane</keyword>
<proteinExistence type="predicted"/>
<protein>
    <submittedName>
        <fullName evidence="2">Uncharacterized protein</fullName>
    </submittedName>
</protein>
<reference evidence="3" key="1">
    <citation type="submission" date="2016-10" db="EMBL/GenBank/DDBJ databases">
        <authorList>
            <person name="Varghese N."/>
            <person name="Submissions S."/>
        </authorList>
    </citation>
    <scope>NUCLEOTIDE SEQUENCE [LARGE SCALE GENOMIC DNA]</scope>
    <source>
        <strain evidence="3">CGMCC 4.7047</strain>
    </source>
</reference>
<evidence type="ECO:0000256" key="1">
    <source>
        <dbReference type="SAM" id="Phobius"/>
    </source>
</evidence>
<keyword evidence="3" id="KW-1185">Reference proteome</keyword>
<name>A0A1I6W996_9ACTN</name>
<dbReference type="AlphaFoldDB" id="A0A1I6W996"/>
<feature type="transmembrane region" description="Helical" evidence="1">
    <location>
        <begin position="34"/>
        <end position="56"/>
    </location>
</feature>
<evidence type="ECO:0000313" key="2">
    <source>
        <dbReference type="EMBL" id="SFT22559.1"/>
    </source>
</evidence>
<evidence type="ECO:0000313" key="3">
    <source>
        <dbReference type="Proteomes" id="UP000198873"/>
    </source>
</evidence>
<organism evidence="2 3">
    <name type="scientific">Streptomyces harbinensis</name>
    <dbReference type="NCBI Taxonomy" id="1176198"/>
    <lineage>
        <taxon>Bacteria</taxon>
        <taxon>Bacillati</taxon>
        <taxon>Actinomycetota</taxon>
        <taxon>Actinomycetes</taxon>
        <taxon>Kitasatosporales</taxon>
        <taxon>Streptomycetaceae</taxon>
        <taxon>Streptomyces</taxon>
    </lineage>
</organism>
<accession>A0A1I6W996</accession>
<gene>
    <name evidence="2" type="ORF">SAMN05444716_11519</name>
</gene>
<keyword evidence="1" id="KW-1133">Transmembrane helix</keyword>
<dbReference type="STRING" id="1176198.SAMN05444716_11519"/>
<sequence length="168" mass="19241">MIGEREFRCHVDGLVPRPPARVLPPRKPLRKREAGLLIGWFLAFFDLAEFIVEWVWRGLVRLAKLLWRPVRGQVWSGGWKSEAGRFLVEVRWGRDRLVLEPGAGGVGVRVEEYEPGVRELSQRCVLRRLRGRRVELGFGDGSWVTVWLRSTPAGRRFQAQSEESAPSG</sequence>
<dbReference type="Proteomes" id="UP000198873">
    <property type="component" value="Unassembled WGS sequence"/>
</dbReference>